<sequence>MKIAIIGTGGIITTCLDALNEIPEITAAAIYARPQSKYKAEELAKKYNIEKIYTDFAELLADPAIDFVYIGIINSLHYQYSKEALSAGKNVICEKPLTSNIAELNELIDIAQSNNLFYFEAITLLHSPNYAFIRQNLAAIGRVRMVQANYFQYSSRYDKFLAGNILPVFDPKYSGGCLYDLNIYNLHFVIGLFGPPNKAVYYPNIAHNGIDTSGVAVLTYPDCIAVCSAAKDSESISGVIIEGEKGYLQLAGAPNECRNISLHLADMQQDFDGQQYHSRMTDEFIAFNKIFTTNNLSECYKLLEHSRTVMQVLTDLRLNAGIAFPADK</sequence>
<name>A0A840UC13_9FIRM</name>
<dbReference type="SUPFAM" id="SSF55347">
    <property type="entry name" value="Glyceraldehyde-3-phosphate dehydrogenase-like, C-terminal domain"/>
    <property type="match status" value="1"/>
</dbReference>
<evidence type="ECO:0000313" key="3">
    <source>
        <dbReference type="EMBL" id="MBB5335271.1"/>
    </source>
</evidence>
<proteinExistence type="predicted"/>
<dbReference type="EMBL" id="JACHFH010000003">
    <property type="protein sequence ID" value="MBB5335271.1"/>
    <property type="molecule type" value="Genomic_DNA"/>
</dbReference>
<dbReference type="AlphaFoldDB" id="A0A840UC13"/>
<feature type="domain" description="GFO/IDH/MocA-like oxidoreductase" evidence="2">
    <location>
        <begin position="139"/>
        <end position="248"/>
    </location>
</feature>
<comment type="caution">
    <text evidence="3">The sequence shown here is derived from an EMBL/GenBank/DDBJ whole genome shotgun (WGS) entry which is preliminary data.</text>
</comment>
<evidence type="ECO:0000259" key="2">
    <source>
        <dbReference type="Pfam" id="PF22725"/>
    </source>
</evidence>
<keyword evidence="4" id="KW-1185">Reference proteome</keyword>
<gene>
    <name evidence="3" type="ORF">HNR32_000391</name>
</gene>
<dbReference type="PANTHER" id="PTHR43054">
    <property type="match status" value="1"/>
</dbReference>
<accession>A0A840UC13</accession>
<dbReference type="InterPro" id="IPR000683">
    <property type="entry name" value="Gfo/Idh/MocA-like_OxRdtase_N"/>
</dbReference>
<evidence type="ECO:0000313" key="4">
    <source>
        <dbReference type="Proteomes" id="UP000559117"/>
    </source>
</evidence>
<dbReference type="Pfam" id="PF01408">
    <property type="entry name" value="GFO_IDH_MocA"/>
    <property type="match status" value="1"/>
</dbReference>
<protein>
    <submittedName>
        <fullName evidence="3">Putative dehydrogenase</fullName>
    </submittedName>
</protein>
<dbReference type="Pfam" id="PF22725">
    <property type="entry name" value="GFO_IDH_MocA_C3"/>
    <property type="match status" value="1"/>
</dbReference>
<dbReference type="InterPro" id="IPR036291">
    <property type="entry name" value="NAD(P)-bd_dom_sf"/>
</dbReference>
<dbReference type="Proteomes" id="UP000559117">
    <property type="component" value="Unassembled WGS sequence"/>
</dbReference>
<organism evidence="3 4">
    <name type="scientific">Pectinatus brassicae</name>
    <dbReference type="NCBI Taxonomy" id="862415"/>
    <lineage>
        <taxon>Bacteria</taxon>
        <taxon>Bacillati</taxon>
        <taxon>Bacillota</taxon>
        <taxon>Negativicutes</taxon>
        <taxon>Selenomonadales</taxon>
        <taxon>Selenomonadaceae</taxon>
        <taxon>Pectinatus</taxon>
    </lineage>
</organism>
<dbReference type="SUPFAM" id="SSF51735">
    <property type="entry name" value="NAD(P)-binding Rossmann-fold domains"/>
    <property type="match status" value="1"/>
</dbReference>
<dbReference type="GO" id="GO:0000166">
    <property type="term" value="F:nucleotide binding"/>
    <property type="evidence" value="ECO:0007669"/>
    <property type="project" value="InterPro"/>
</dbReference>
<dbReference type="Gene3D" id="3.30.360.10">
    <property type="entry name" value="Dihydrodipicolinate Reductase, domain 2"/>
    <property type="match status" value="1"/>
</dbReference>
<reference evidence="3 4" key="1">
    <citation type="submission" date="2020-08" db="EMBL/GenBank/DDBJ databases">
        <title>Genomic Encyclopedia of Type Strains, Phase IV (KMG-IV): sequencing the most valuable type-strain genomes for metagenomic binning, comparative biology and taxonomic classification.</title>
        <authorList>
            <person name="Goeker M."/>
        </authorList>
    </citation>
    <scope>NUCLEOTIDE SEQUENCE [LARGE SCALE GENOMIC DNA]</scope>
    <source>
        <strain evidence="3 4">DSM 24661</strain>
    </source>
</reference>
<dbReference type="Gene3D" id="3.40.50.720">
    <property type="entry name" value="NAD(P)-binding Rossmann-like Domain"/>
    <property type="match status" value="1"/>
</dbReference>
<dbReference type="PANTHER" id="PTHR43054:SF1">
    <property type="entry name" value="SCYLLO-INOSITOL 2-DEHYDROGENASE (NADP(+)) IOLU"/>
    <property type="match status" value="1"/>
</dbReference>
<dbReference type="InterPro" id="IPR055170">
    <property type="entry name" value="GFO_IDH_MocA-like_dom"/>
</dbReference>
<evidence type="ECO:0000259" key="1">
    <source>
        <dbReference type="Pfam" id="PF01408"/>
    </source>
</evidence>
<feature type="domain" description="Gfo/Idh/MocA-like oxidoreductase N-terminal" evidence="1">
    <location>
        <begin position="1"/>
        <end position="118"/>
    </location>
</feature>